<protein>
    <submittedName>
        <fullName evidence="2">Pilus assembly protein PilO</fullName>
    </submittedName>
</protein>
<dbReference type="GO" id="GO:0043107">
    <property type="term" value="P:type IV pilus-dependent motility"/>
    <property type="evidence" value="ECO:0007669"/>
    <property type="project" value="InterPro"/>
</dbReference>
<dbReference type="STRING" id="1458275.AZ34_15320"/>
<name>A0A016XKB1_9BURK</name>
<keyword evidence="1" id="KW-0472">Membrane</keyword>
<keyword evidence="1" id="KW-1133">Transmembrane helix</keyword>
<dbReference type="RefSeq" id="WP_051509905.1">
    <property type="nucleotide sequence ID" value="NZ_JEMG01000001.1"/>
</dbReference>
<dbReference type="Proteomes" id="UP000023268">
    <property type="component" value="Unassembled WGS sequence"/>
</dbReference>
<dbReference type="Gene3D" id="3.30.70.60">
    <property type="match status" value="1"/>
</dbReference>
<dbReference type="OrthoDB" id="9802133at2"/>
<organism evidence="2 3">
    <name type="scientific">Hylemonella gracilis str. Niagara R</name>
    <dbReference type="NCBI Taxonomy" id="1458275"/>
    <lineage>
        <taxon>Bacteria</taxon>
        <taxon>Pseudomonadati</taxon>
        <taxon>Pseudomonadota</taxon>
        <taxon>Betaproteobacteria</taxon>
        <taxon>Burkholderiales</taxon>
        <taxon>Comamonadaceae</taxon>
        <taxon>Hylemonella</taxon>
    </lineage>
</organism>
<sequence>MSFLPASWSAPDAWPAQARGGLLLLIAVLAALLLGQLSLRSDMRLLDQLQAQARQGREDYRSRLAQSQAMVALRQQRVALHDALWSHPPGETPPVAAQAWTEALLRDIHRAGRGRLRFELFRPGQPVTRPHHEELPFTLRALGTYPDITAFVTDLATLTPGVVLDRLMLLPRASKGEAGDTGAEPGGLLALDLVARASRPLAAPRQTAAAPAPTSPGKP</sequence>
<accession>A0A016XKB1</accession>
<feature type="transmembrane region" description="Helical" evidence="1">
    <location>
        <begin position="20"/>
        <end position="39"/>
    </location>
</feature>
<dbReference type="eggNOG" id="COG3167">
    <property type="taxonomic scope" value="Bacteria"/>
</dbReference>
<evidence type="ECO:0000313" key="2">
    <source>
        <dbReference type="EMBL" id="EYC52291.1"/>
    </source>
</evidence>
<dbReference type="InterPro" id="IPR007445">
    <property type="entry name" value="PilO"/>
</dbReference>
<dbReference type="Pfam" id="PF04350">
    <property type="entry name" value="PilO"/>
    <property type="match status" value="1"/>
</dbReference>
<reference evidence="2 3" key="1">
    <citation type="submission" date="2014-02" db="EMBL/GenBank/DDBJ databases">
        <title>Draft Genome of Hylemonella gracilis isolated from the Niagara River.</title>
        <authorList>
            <person name="Pawlowski D.R."/>
            <person name="Koudelka G.B."/>
        </authorList>
    </citation>
    <scope>NUCLEOTIDE SEQUENCE [LARGE SCALE GENOMIC DNA]</scope>
    <source>
        <strain evidence="2 3">Niagara R</strain>
    </source>
</reference>
<dbReference type="InterPro" id="IPR014717">
    <property type="entry name" value="Transl_elong_EF1B/ribsomal_bS6"/>
</dbReference>
<proteinExistence type="predicted"/>
<evidence type="ECO:0000256" key="1">
    <source>
        <dbReference type="SAM" id="Phobius"/>
    </source>
</evidence>
<dbReference type="AlphaFoldDB" id="A0A016XKB1"/>
<keyword evidence="1" id="KW-0812">Transmembrane</keyword>
<dbReference type="EMBL" id="JEMG01000001">
    <property type="protein sequence ID" value="EYC52291.1"/>
    <property type="molecule type" value="Genomic_DNA"/>
</dbReference>
<gene>
    <name evidence="2" type="ORF">AZ34_15320</name>
</gene>
<dbReference type="GO" id="GO:0043683">
    <property type="term" value="P:type IV pilus assembly"/>
    <property type="evidence" value="ECO:0007669"/>
    <property type="project" value="InterPro"/>
</dbReference>
<comment type="caution">
    <text evidence="2">The sequence shown here is derived from an EMBL/GenBank/DDBJ whole genome shotgun (WGS) entry which is preliminary data.</text>
</comment>
<evidence type="ECO:0000313" key="3">
    <source>
        <dbReference type="Proteomes" id="UP000023268"/>
    </source>
</evidence>